<dbReference type="GO" id="GO:0000978">
    <property type="term" value="F:RNA polymerase II cis-regulatory region sequence-specific DNA binding"/>
    <property type="evidence" value="ECO:0007669"/>
    <property type="project" value="TreeGrafter"/>
</dbReference>
<evidence type="ECO:0000256" key="10">
    <source>
        <dbReference type="ARBA" id="ARBA00023242"/>
    </source>
</evidence>
<keyword evidence="10 13" id="KW-0539">Nucleus</keyword>
<dbReference type="AlphaFoldDB" id="A0A183SH29"/>
<evidence type="ECO:0000256" key="11">
    <source>
        <dbReference type="ARBA" id="ARBA00032498"/>
    </source>
</evidence>
<keyword evidence="4" id="KW-0221">Differentiation</keyword>
<evidence type="ECO:0000256" key="2">
    <source>
        <dbReference type="ARBA" id="ARBA00005998"/>
    </source>
</evidence>
<keyword evidence="9" id="KW-0804">Transcription</keyword>
<evidence type="ECO:0000256" key="14">
    <source>
        <dbReference type="SAM" id="MobiDB-lite"/>
    </source>
</evidence>
<keyword evidence="5" id="KW-0112">Calmodulin-binding</keyword>
<keyword evidence="6" id="KW-0726">Sexual differentiation</keyword>
<keyword evidence="8" id="KW-0010">Activator</keyword>
<comment type="subcellular location">
    <subcellularLocation>
        <location evidence="1">Nucleus speckle</location>
    </subcellularLocation>
</comment>
<reference evidence="16 17" key="2">
    <citation type="submission" date="2018-11" db="EMBL/GenBank/DDBJ databases">
        <authorList>
            <consortium name="Pathogen Informatics"/>
        </authorList>
    </citation>
    <scope>NUCLEOTIDE SEQUENCE [LARGE SCALE GENOMIC DNA]</scope>
    <source>
        <strain evidence="16 17">NST_G2</strain>
    </source>
</reference>
<proteinExistence type="inferred from homology"/>
<dbReference type="FunFam" id="1.10.30.10:FF:000002">
    <property type="entry name" value="transcription factor Sox-2"/>
    <property type="match status" value="1"/>
</dbReference>
<evidence type="ECO:0000313" key="17">
    <source>
        <dbReference type="Proteomes" id="UP000275846"/>
    </source>
</evidence>
<dbReference type="GO" id="GO:0030154">
    <property type="term" value="P:cell differentiation"/>
    <property type="evidence" value="ECO:0007669"/>
    <property type="project" value="UniProtKB-KW"/>
</dbReference>
<feature type="region of interest" description="Disordered" evidence="14">
    <location>
        <begin position="126"/>
        <end position="185"/>
    </location>
</feature>
<dbReference type="InterPro" id="IPR036910">
    <property type="entry name" value="HMG_box_dom_sf"/>
</dbReference>
<dbReference type="SUPFAM" id="SSF47095">
    <property type="entry name" value="HMG-box"/>
    <property type="match status" value="1"/>
</dbReference>
<keyword evidence="17" id="KW-1185">Reference proteome</keyword>
<evidence type="ECO:0000256" key="5">
    <source>
        <dbReference type="ARBA" id="ARBA00022860"/>
    </source>
</evidence>
<feature type="DNA-binding region" description="HMG box" evidence="13">
    <location>
        <begin position="62"/>
        <end position="130"/>
    </location>
</feature>
<dbReference type="OrthoDB" id="6247875at2759"/>
<dbReference type="GO" id="GO:0005516">
    <property type="term" value="F:calmodulin binding"/>
    <property type="evidence" value="ECO:0007669"/>
    <property type="project" value="UniProtKB-KW"/>
</dbReference>
<dbReference type="EMBL" id="UYSU01032561">
    <property type="protein sequence ID" value="VDL89912.1"/>
    <property type="molecule type" value="Genomic_DNA"/>
</dbReference>
<dbReference type="Proteomes" id="UP000275846">
    <property type="component" value="Unassembled WGS sequence"/>
</dbReference>
<dbReference type="PROSITE" id="PS50118">
    <property type="entry name" value="HMG_BOX_2"/>
    <property type="match status" value="1"/>
</dbReference>
<dbReference type="GO" id="GO:0007548">
    <property type="term" value="P:sex differentiation"/>
    <property type="evidence" value="ECO:0007669"/>
    <property type="project" value="UniProtKB-KW"/>
</dbReference>
<evidence type="ECO:0000259" key="15">
    <source>
        <dbReference type="PROSITE" id="PS50118"/>
    </source>
</evidence>
<dbReference type="PANTHER" id="PTHR10270">
    <property type="entry name" value="SOX TRANSCRIPTION FACTOR"/>
    <property type="match status" value="1"/>
</dbReference>
<evidence type="ECO:0000256" key="9">
    <source>
        <dbReference type="ARBA" id="ARBA00023163"/>
    </source>
</evidence>
<evidence type="ECO:0000256" key="13">
    <source>
        <dbReference type="PROSITE-ProRule" id="PRU00267"/>
    </source>
</evidence>
<evidence type="ECO:0000313" key="18">
    <source>
        <dbReference type="WBParaSite" id="SSLN_0000363001-mRNA-1"/>
    </source>
</evidence>
<keyword evidence="7 13" id="KW-0238">DNA-binding</keyword>
<dbReference type="GO" id="GO:0016607">
    <property type="term" value="C:nuclear speck"/>
    <property type="evidence" value="ECO:0007669"/>
    <property type="project" value="UniProtKB-SubCell"/>
</dbReference>
<reference evidence="18" key="1">
    <citation type="submission" date="2016-06" db="UniProtKB">
        <authorList>
            <consortium name="WormBaseParasite"/>
        </authorList>
    </citation>
    <scope>IDENTIFICATION</scope>
</reference>
<evidence type="ECO:0000256" key="6">
    <source>
        <dbReference type="ARBA" id="ARBA00022928"/>
    </source>
</evidence>
<protein>
    <recommendedName>
        <fullName evidence="3">Sex-determining region Y protein</fullName>
    </recommendedName>
    <alternativeName>
        <fullName evidence="11">Testis-determining factor</fullName>
    </alternativeName>
</protein>
<organism evidence="18">
    <name type="scientific">Schistocephalus solidus</name>
    <name type="common">Tapeworm</name>
    <dbReference type="NCBI Taxonomy" id="70667"/>
    <lineage>
        <taxon>Eukaryota</taxon>
        <taxon>Metazoa</taxon>
        <taxon>Spiralia</taxon>
        <taxon>Lophotrochozoa</taxon>
        <taxon>Platyhelminthes</taxon>
        <taxon>Cestoda</taxon>
        <taxon>Eucestoda</taxon>
        <taxon>Diphyllobothriidea</taxon>
        <taxon>Diphyllobothriidae</taxon>
        <taxon>Schistocephalus</taxon>
    </lineage>
</organism>
<evidence type="ECO:0000256" key="1">
    <source>
        <dbReference type="ARBA" id="ARBA00004324"/>
    </source>
</evidence>
<feature type="domain" description="HMG box" evidence="15">
    <location>
        <begin position="62"/>
        <end position="130"/>
    </location>
</feature>
<evidence type="ECO:0000256" key="3">
    <source>
        <dbReference type="ARBA" id="ARBA00019052"/>
    </source>
</evidence>
<evidence type="ECO:0000256" key="4">
    <source>
        <dbReference type="ARBA" id="ARBA00022782"/>
    </source>
</evidence>
<comment type="function">
    <text evidence="12">Transcriptional regulator that controls a genetic switch in male development. It is necessary and sufficient for initiating male sex determination by directing the development of supporting cell precursors (pre-Sertoli cells) as Sertoli rather than granulosa cells. Involved in different aspects of gene regulation including promoter activation or repression. Binds to the DNA consensus sequence 5'-[AT]AACAA[AT]-3'. SRY HMG box recognizes DNA by partial intercalation in the minor groove and promotes DNA bending. Also involved in pre-mRNA splicing. In male adult brain involved in the maintenance of motor functions of dopaminergic neurons.</text>
</comment>
<dbReference type="SMART" id="SM00398">
    <property type="entry name" value="HMG"/>
    <property type="match status" value="1"/>
</dbReference>
<dbReference type="InterPro" id="IPR050140">
    <property type="entry name" value="SRY-related_HMG-box_TF-like"/>
</dbReference>
<dbReference type="InterPro" id="IPR009071">
    <property type="entry name" value="HMG_box_dom"/>
</dbReference>
<feature type="region of interest" description="Disordered" evidence="14">
    <location>
        <begin position="498"/>
        <end position="546"/>
    </location>
</feature>
<accession>A0A183SH29</accession>
<evidence type="ECO:0000256" key="8">
    <source>
        <dbReference type="ARBA" id="ARBA00023159"/>
    </source>
</evidence>
<dbReference type="CDD" id="cd22028">
    <property type="entry name" value="HMG-box_SoxA_SoxB_SoxG"/>
    <property type="match status" value="1"/>
</dbReference>
<comment type="similarity">
    <text evidence="2">Belongs to the SRY family.</text>
</comment>
<evidence type="ECO:0000256" key="12">
    <source>
        <dbReference type="ARBA" id="ARBA00045821"/>
    </source>
</evidence>
<dbReference type="STRING" id="70667.A0A183SH29"/>
<name>A0A183SH29_SCHSO</name>
<dbReference type="WBParaSite" id="SSLN_0000363001-mRNA-1">
    <property type="protein sequence ID" value="SSLN_0000363001-mRNA-1"/>
    <property type="gene ID" value="SSLN_0000363001"/>
</dbReference>
<sequence length="680" mass="74711">MSWAGGNSCGNTYSLQLPRRRETELDKKLIAVPAVSTISDEIKQNQVKTESQGLAHVKSERVKRPMNAFMVWSRSQRRQMGLENPKMHNSEISKRLGSMWKALSEVEKQPFVEEACKLRARHMEDYPDYKYRPRRKQKQQQQHHTLPSGKSHMSSTTCPTLPKVTVKSRFPKLPSSSVSPPGEADMEMPSFPPTVLSFAPQSYTGYPLEGQPFPFDELPHTMMHFSSPHMFPQYDSEQFNPHAGGSIANNCGSEGEGLSGPVIGAGAFEVFTSQGEDATSLSMRFPATLQTAVCPMHSLSPFAPTTCYEVSSTSSSLAEYRAFPASSARLSYSSATGMDSLPSLLFDYAYPETTRLSTTPGDLFASVEPQHPRGTVEASLQDSPQFSHAKSRLGLQGSSELRFALENPTNLLQQPHPRAATDSETANLPTPTFPMMLPASEGDTHAAYCHWASQWVDTTNPYEAIASSACSDSSEAMLNSLSSFPSYYDFHTRQFESSGPVERDDFMQPAPSRCGGSRQCCPEEDHLPFDNKDTHDLTDKPSAGPQLSSLCSTGVLNEAMEEQRSVELEEVAYKSLEAAALPSMSHMASSLRLGSRSNQDCVHQLQPPPPPPPSQNEQMHCQKSFYICTPTHHSAEQDMLLQTFLADPPPPPQTGLSSDGGTFCCPMAQTFPPVDTGLLV</sequence>
<gene>
    <name evidence="16" type="ORF">SSLN_LOCUS3527</name>
</gene>
<feature type="compositionally biased region" description="Basic and acidic residues" evidence="14">
    <location>
        <begin position="521"/>
        <end position="539"/>
    </location>
</feature>
<evidence type="ECO:0000256" key="7">
    <source>
        <dbReference type="ARBA" id="ARBA00023125"/>
    </source>
</evidence>
<dbReference type="PANTHER" id="PTHR10270:SF161">
    <property type="entry name" value="SEX-DETERMINING REGION Y PROTEIN"/>
    <property type="match status" value="1"/>
</dbReference>
<feature type="region of interest" description="Disordered" evidence="14">
    <location>
        <begin position="596"/>
        <end position="618"/>
    </location>
</feature>
<dbReference type="Gene3D" id="1.10.30.10">
    <property type="entry name" value="High mobility group box domain"/>
    <property type="match status" value="1"/>
</dbReference>
<dbReference type="GO" id="GO:0001228">
    <property type="term" value="F:DNA-binding transcription activator activity, RNA polymerase II-specific"/>
    <property type="evidence" value="ECO:0007669"/>
    <property type="project" value="TreeGrafter"/>
</dbReference>
<dbReference type="Pfam" id="PF00505">
    <property type="entry name" value="HMG_box"/>
    <property type="match status" value="1"/>
</dbReference>
<evidence type="ECO:0000313" key="16">
    <source>
        <dbReference type="EMBL" id="VDL89912.1"/>
    </source>
</evidence>